<feature type="coiled-coil region" evidence="5">
    <location>
        <begin position="157"/>
        <end position="184"/>
    </location>
</feature>
<organism evidence="8 9">
    <name type="scientific">Hymenochirus boettgeri</name>
    <name type="common">Congo dwarf clawed frog</name>
    <dbReference type="NCBI Taxonomy" id="247094"/>
    <lineage>
        <taxon>Eukaryota</taxon>
        <taxon>Metazoa</taxon>
        <taxon>Chordata</taxon>
        <taxon>Craniata</taxon>
        <taxon>Vertebrata</taxon>
        <taxon>Euteleostomi</taxon>
        <taxon>Amphibia</taxon>
        <taxon>Batrachia</taxon>
        <taxon>Anura</taxon>
        <taxon>Pipoidea</taxon>
        <taxon>Pipidae</taxon>
        <taxon>Pipinae</taxon>
        <taxon>Hymenochirus</taxon>
    </lineage>
</organism>
<evidence type="ECO:0000256" key="2">
    <source>
        <dbReference type="ARBA" id="ARBA00022525"/>
    </source>
</evidence>
<dbReference type="InterPro" id="IPR050392">
    <property type="entry name" value="Collagen/C1q_domain"/>
</dbReference>
<dbReference type="PANTHER" id="PTHR15427:SF5">
    <property type="entry name" value="EMILIN-2"/>
    <property type="match status" value="1"/>
</dbReference>
<sequence length="976" mass="109632">MIPFVRLQSSKADTGPLSWTVLYVIVSGCFLCQAVPHLTYHRPGQRGKNWCAYIVNKNVSCTVMDGTESFIQPQYRCAWSQIQCQPTLVNKVSFRPKYTTSYKVVTELEWRCCPGYKGVDCKDGPTVETKSIPLQTSRPNNGNKATGVTQQKPQEAKGELQTLNAAQEKRMAFLEDEMLRLTQTVIDLQTSLSGVNENLKITIQEDMSKNLVSWLNNVPQLQGFTGGNTETIYLQGFPGSREKEDGTRDILSELAEVKEALEKKSNLIEELNQKVNSYEERLRILQEESHIPSATISSVDVQHLSIDGRLEALRDEMLNGMDIKMADLKNSCDYKLTSVQQQCEDHETSCLGVIELLREKETELRKEIHKIKSQGVKQGNSPSCCIDNGKLVNKVSELDQKVERVAEAHRVLNNRLDNEMERLYAPPPDGTLEEKLTELDFKINVTEKNAEEHCFYIEETLRGLIDSNSNEIKDLLDKKLQTIQVGFEDIVVKITNPSGSDAHFDSGIRSSTQHKPESVTGQFITELTYLKDAVHQLDSQVQSILHDKEDYENSYDRHGNRYESLLNRENDNFILLKSLNDTINERFDLIQHNKVGIEAVQVDLHLLQHNLHRVEEDVTVLKDGVSQYMNHLPEVKSTDKHTQTEMNTKEKGAQRPFHNTSYSYDQCCGDLWGKFELLSNKISSDKEKCIENTQVIQKEISSVDHRVSKLENVCGKLDTISSSMQRIKDGLNKHVTSLWNCIHTINGTVKSHSSDIYSIKNSVQVFHSQVSKITSELQDLIKSQPAVGIEPEQTLQAKIFLPLQPRVLEKPFYPEFPQQPIDPQSPQTVIPQRHEESKKLQVLQSPSERKEPEILEQPKLPQPPSGSRPHQLPSQPRVPSLTDSLVIVPDSNGVIVESGQAGPPGRNNKPDSKPAQGTNGQAVLLSVGSAGRVLKSGSDRLQGIDGQKDMSVSAGFAGAPGRLTEVLWTHIATLRG</sequence>
<accession>A0A8T2JCS1</accession>
<keyword evidence="4" id="KW-1015">Disulfide bond</keyword>
<evidence type="ECO:0000256" key="6">
    <source>
        <dbReference type="SAM" id="MobiDB-lite"/>
    </source>
</evidence>
<feature type="compositionally biased region" description="Polar residues" evidence="6">
    <location>
        <begin position="821"/>
        <end position="830"/>
    </location>
</feature>
<evidence type="ECO:0000313" key="9">
    <source>
        <dbReference type="Proteomes" id="UP000812440"/>
    </source>
</evidence>
<dbReference type="Proteomes" id="UP000812440">
    <property type="component" value="Chromosome 6"/>
</dbReference>
<dbReference type="AlphaFoldDB" id="A0A8T2JCS1"/>
<dbReference type="GO" id="GO:0005576">
    <property type="term" value="C:extracellular region"/>
    <property type="evidence" value="ECO:0007669"/>
    <property type="project" value="UniProtKB-SubCell"/>
</dbReference>
<dbReference type="PROSITE" id="PS51257">
    <property type="entry name" value="PROKAR_LIPOPROTEIN"/>
    <property type="match status" value="1"/>
</dbReference>
<keyword evidence="5" id="KW-0175">Coiled coil</keyword>
<keyword evidence="9" id="KW-1185">Reference proteome</keyword>
<evidence type="ECO:0000259" key="7">
    <source>
        <dbReference type="PROSITE" id="PS51041"/>
    </source>
</evidence>
<evidence type="ECO:0000256" key="3">
    <source>
        <dbReference type="ARBA" id="ARBA00022729"/>
    </source>
</evidence>
<proteinExistence type="predicted"/>
<dbReference type="PANTHER" id="PTHR15427">
    <property type="entry name" value="EMILIN ELASTIN MICROFIBRIL INTERFACE-LOCATED PROTEIN ELASTIN MICROFIBRIL INTERFACER"/>
    <property type="match status" value="1"/>
</dbReference>
<dbReference type="PROSITE" id="PS51041">
    <property type="entry name" value="EMI"/>
    <property type="match status" value="1"/>
</dbReference>
<dbReference type="InterPro" id="IPR011489">
    <property type="entry name" value="EMI_domain"/>
</dbReference>
<feature type="region of interest" description="Disordered" evidence="6">
    <location>
        <begin position="130"/>
        <end position="156"/>
    </location>
</feature>
<comment type="subcellular location">
    <subcellularLocation>
        <location evidence="1">Secreted</location>
    </subcellularLocation>
</comment>
<name>A0A8T2JCS1_9PIPI</name>
<feature type="region of interest" description="Disordered" evidence="6">
    <location>
        <begin position="894"/>
        <end position="919"/>
    </location>
</feature>
<comment type="caution">
    <text evidence="8">The sequence shown here is derived from an EMBL/GenBank/DDBJ whole genome shotgun (WGS) entry which is preliminary data.</text>
</comment>
<feature type="coiled-coil region" evidence="5">
    <location>
        <begin position="251"/>
        <end position="288"/>
    </location>
</feature>
<keyword evidence="2" id="KW-0964">Secreted</keyword>
<evidence type="ECO:0000313" key="8">
    <source>
        <dbReference type="EMBL" id="KAG8442142.1"/>
    </source>
</evidence>
<feature type="coiled-coil region" evidence="5">
    <location>
        <begin position="354"/>
        <end position="422"/>
    </location>
</feature>
<dbReference type="EMBL" id="JAACNH010000005">
    <property type="protein sequence ID" value="KAG8442142.1"/>
    <property type="molecule type" value="Genomic_DNA"/>
</dbReference>
<dbReference type="OrthoDB" id="9944757at2759"/>
<gene>
    <name evidence="8" type="ORF">GDO86_011079</name>
</gene>
<feature type="domain" description="EMI" evidence="7">
    <location>
        <begin position="47"/>
        <end position="123"/>
    </location>
</feature>
<reference evidence="8" key="1">
    <citation type="thesis" date="2020" institute="ProQuest LLC" country="789 East Eisenhower Parkway, Ann Arbor, MI, USA">
        <title>Comparative Genomics and Chromosome Evolution.</title>
        <authorList>
            <person name="Mudd A.B."/>
        </authorList>
    </citation>
    <scope>NUCLEOTIDE SEQUENCE</scope>
    <source>
        <strain evidence="8">Female2</strain>
        <tissue evidence="8">Blood</tissue>
    </source>
</reference>
<protein>
    <recommendedName>
        <fullName evidence="7">EMI domain-containing protein</fullName>
    </recommendedName>
</protein>
<feature type="compositionally biased region" description="Polar residues" evidence="6">
    <location>
        <begin position="130"/>
        <end position="153"/>
    </location>
</feature>
<evidence type="ECO:0000256" key="5">
    <source>
        <dbReference type="SAM" id="Coils"/>
    </source>
</evidence>
<feature type="region of interest" description="Disordered" evidence="6">
    <location>
        <begin position="813"/>
        <end position="878"/>
    </location>
</feature>
<keyword evidence="3" id="KW-0732">Signal</keyword>
<evidence type="ECO:0000256" key="4">
    <source>
        <dbReference type="ARBA" id="ARBA00023157"/>
    </source>
</evidence>
<dbReference type="Pfam" id="PF07546">
    <property type="entry name" value="EMI"/>
    <property type="match status" value="1"/>
</dbReference>
<evidence type="ECO:0000256" key="1">
    <source>
        <dbReference type="ARBA" id="ARBA00004613"/>
    </source>
</evidence>